<dbReference type="PANTHER" id="PTHR34655">
    <property type="entry name" value="CONSERVED WITHIN P. AEROPHILUM"/>
    <property type="match status" value="1"/>
</dbReference>
<reference evidence="1 2" key="1">
    <citation type="submission" date="2017-07" db="EMBL/GenBank/DDBJ databases">
        <title>Recovery of genomes from metagenomes via a dereplication, aggregation, and scoring strategy.</title>
        <authorList>
            <person name="Sieber C.M."/>
            <person name="Probst A.J."/>
            <person name="Sharrar A."/>
            <person name="Thomas B.C."/>
            <person name="Hess M."/>
            <person name="Tringe S.G."/>
            <person name="Banfield J.F."/>
        </authorList>
    </citation>
    <scope>NUCLEOTIDE SEQUENCE [LARGE SCALE GENOMIC DNA]</scope>
    <source>
        <strain evidence="1">JGI_Cruoil_03_44_89</strain>
    </source>
</reference>
<protein>
    <submittedName>
        <fullName evidence="1">Sulfur reduction protein DsrE</fullName>
    </submittedName>
</protein>
<accession>A0A235BUH9</accession>
<dbReference type="AlphaFoldDB" id="A0A235BUH9"/>
<sequence>MSKILYIQTSGVDIPERLYAPFILATTAVAMDVDAEIFFLIKGVTVVKKDEAEKIKVGNFPSLKEVMNKAIAAGVKLFVCEQSTQLLGIPRGDFIPEAKIVGAGTLNDLALDADAVLSF</sequence>
<proteinExistence type="predicted"/>
<evidence type="ECO:0000313" key="2">
    <source>
        <dbReference type="Proteomes" id="UP000215215"/>
    </source>
</evidence>
<name>A0A235BUH9_UNCW3</name>
<dbReference type="SUPFAM" id="SSF75169">
    <property type="entry name" value="DsrEFH-like"/>
    <property type="match status" value="1"/>
</dbReference>
<organism evidence="1 2">
    <name type="scientific">candidate division WOR-3 bacterium JGI_Cruoil_03_44_89</name>
    <dbReference type="NCBI Taxonomy" id="1973748"/>
    <lineage>
        <taxon>Bacteria</taxon>
        <taxon>Bacteria division WOR-3</taxon>
    </lineage>
</organism>
<dbReference type="Gene3D" id="3.40.1260.10">
    <property type="entry name" value="DsrEFH-like"/>
    <property type="match status" value="1"/>
</dbReference>
<dbReference type="InterPro" id="IPR027396">
    <property type="entry name" value="DsrEFH-like"/>
</dbReference>
<evidence type="ECO:0000313" key="1">
    <source>
        <dbReference type="EMBL" id="OYD15871.1"/>
    </source>
</evidence>
<gene>
    <name evidence="1" type="ORF">CH333_04765</name>
</gene>
<dbReference type="EMBL" id="NOZQ01000098">
    <property type="protein sequence ID" value="OYD15871.1"/>
    <property type="molecule type" value="Genomic_DNA"/>
</dbReference>
<dbReference type="PANTHER" id="PTHR34655:SF2">
    <property type="entry name" value="PEROXIREDOXIN FAMILY PROTEIN"/>
    <property type="match status" value="1"/>
</dbReference>
<comment type="caution">
    <text evidence="1">The sequence shown here is derived from an EMBL/GenBank/DDBJ whole genome shotgun (WGS) entry which is preliminary data.</text>
</comment>
<dbReference type="Pfam" id="PF02635">
    <property type="entry name" value="DsrE"/>
    <property type="match status" value="1"/>
</dbReference>
<dbReference type="InterPro" id="IPR003787">
    <property type="entry name" value="Sulphur_relay_DsrE/F-like"/>
</dbReference>
<dbReference type="Proteomes" id="UP000215215">
    <property type="component" value="Unassembled WGS sequence"/>
</dbReference>